<organism evidence="1">
    <name type="scientific">marine sediment metagenome</name>
    <dbReference type="NCBI Taxonomy" id="412755"/>
    <lineage>
        <taxon>unclassified sequences</taxon>
        <taxon>metagenomes</taxon>
        <taxon>ecological metagenomes</taxon>
    </lineage>
</organism>
<gene>
    <name evidence="1" type="ORF">S12H4_33856</name>
</gene>
<dbReference type="EMBL" id="BARW01019991">
    <property type="protein sequence ID" value="GAJ01302.1"/>
    <property type="molecule type" value="Genomic_DNA"/>
</dbReference>
<reference evidence="1" key="1">
    <citation type="journal article" date="2014" name="Front. Microbiol.">
        <title>High frequency of phylogenetically diverse reductive dehalogenase-homologous genes in deep subseafloor sedimentary metagenomes.</title>
        <authorList>
            <person name="Kawai M."/>
            <person name="Futagami T."/>
            <person name="Toyoda A."/>
            <person name="Takaki Y."/>
            <person name="Nishi S."/>
            <person name="Hori S."/>
            <person name="Arai W."/>
            <person name="Tsubouchi T."/>
            <person name="Morono Y."/>
            <person name="Uchiyama I."/>
            <person name="Ito T."/>
            <person name="Fujiyama A."/>
            <person name="Inagaki F."/>
            <person name="Takami H."/>
        </authorList>
    </citation>
    <scope>NUCLEOTIDE SEQUENCE</scope>
    <source>
        <strain evidence="1">Expedition CK06-06</strain>
    </source>
</reference>
<evidence type="ECO:0000313" key="1">
    <source>
        <dbReference type="EMBL" id="GAJ01302.1"/>
    </source>
</evidence>
<dbReference type="AlphaFoldDB" id="X1UCJ5"/>
<feature type="non-terminal residue" evidence="1">
    <location>
        <position position="1"/>
    </location>
</feature>
<name>X1UCJ5_9ZZZZ</name>
<proteinExistence type="predicted"/>
<accession>X1UCJ5</accession>
<sequence>CPDFERVADIQTQQCFITRVGVTHRLSEVPQSEGESDA</sequence>
<protein>
    <submittedName>
        <fullName evidence="1">Uncharacterized protein</fullName>
    </submittedName>
</protein>
<comment type="caution">
    <text evidence="1">The sequence shown here is derived from an EMBL/GenBank/DDBJ whole genome shotgun (WGS) entry which is preliminary data.</text>
</comment>